<dbReference type="Proteomes" id="UP000267027">
    <property type="component" value="Unassembled WGS sequence"/>
</dbReference>
<dbReference type="InterPro" id="IPR039182">
    <property type="entry name" value="Pop1"/>
</dbReference>
<evidence type="ECO:0000259" key="1">
    <source>
        <dbReference type="Pfam" id="PF06978"/>
    </source>
</evidence>
<dbReference type="GO" id="GO:0000172">
    <property type="term" value="C:ribonuclease MRP complex"/>
    <property type="evidence" value="ECO:0007669"/>
    <property type="project" value="InterPro"/>
</dbReference>
<dbReference type="PANTHER" id="PTHR22731:SF3">
    <property type="entry name" value="RIBONUCLEASES P_MRP PROTEIN SUBUNIT POP1"/>
    <property type="match status" value="1"/>
</dbReference>
<dbReference type="GO" id="GO:0005655">
    <property type="term" value="C:nucleolar ribonuclease P complex"/>
    <property type="evidence" value="ECO:0007669"/>
    <property type="project" value="InterPro"/>
</dbReference>
<evidence type="ECO:0000313" key="3">
    <source>
        <dbReference type="Proteomes" id="UP000267027"/>
    </source>
</evidence>
<evidence type="ECO:0000313" key="2">
    <source>
        <dbReference type="EMBL" id="VDM59622.1"/>
    </source>
</evidence>
<dbReference type="STRING" id="334426.A0A158PIW3"/>
<dbReference type="InterPro" id="IPR012340">
    <property type="entry name" value="NA-bd_OB-fold"/>
</dbReference>
<dbReference type="Gene3D" id="2.40.50.140">
    <property type="entry name" value="Nucleic acid-binding proteins"/>
    <property type="match status" value="1"/>
</dbReference>
<dbReference type="Pfam" id="PF06978">
    <property type="entry name" value="POP1_N"/>
    <property type="match status" value="1"/>
</dbReference>
<gene>
    <name evidence="2" type="ORF">ACOC_LOCUS8037</name>
</gene>
<sequence>MPKTSIFKTRVGTELLMGRIIKLSNIGVDHVPCAQVRCRMNEFNIYLKKYFARSFEFWALDRESKANLGDTVLIRRIGIDERPTTSVAHAVDRIVFKYGNIVDPVTGKRVIKDEFADDIELRKHLVGEIMDAPLQQDALLFDERRAIQRLLLEKKQTDLSEQKSDWSIEMEAENLSNARFVKVHRYVEERAAQVANLLQVVDNANLVSGEVTKGPRTAAQRLPRHMRRYFLLVFRECISRAMAYNVRRFPKGIRNFAAPFLALAKHRKKPPSRFSRRRPRNLLLNYIRRQKKSVWLETHIWHAKRFHVVDRWGYRVPDRSFHRNFRPCYRDSTRHCTVRDKSYLSCLLISHEDQATIISMLSPLCMNATSPTFAFKSSLDGSDLCKLALWMHPSCREEALSVLKELLELVEEEHVENSDEVQDLRDQLVRIRLYGPLAVSIVGDALKTSHSEWQDSVSKLATGSFVDGSVFSLLVEDPRISRPTRKKIPCSECIGLPLICYCIPQVAFWNNDVRMKALSDRMTDSELNKLKGQSLGPISTTPAKVPFYPYRLK</sequence>
<dbReference type="GO" id="GO:0001682">
    <property type="term" value="P:tRNA 5'-leader removal"/>
    <property type="evidence" value="ECO:0007669"/>
    <property type="project" value="InterPro"/>
</dbReference>
<dbReference type="InterPro" id="IPR009723">
    <property type="entry name" value="Pop1_N"/>
</dbReference>
<reference evidence="2 3" key="2">
    <citation type="submission" date="2018-11" db="EMBL/GenBank/DDBJ databases">
        <authorList>
            <consortium name="Pathogen Informatics"/>
        </authorList>
    </citation>
    <scope>NUCLEOTIDE SEQUENCE [LARGE SCALE GENOMIC DNA]</scope>
    <source>
        <strain evidence="2 3">Costa Rica</strain>
    </source>
</reference>
<dbReference type="OrthoDB" id="442863at2759"/>
<dbReference type="OMA" id="CILISHR"/>
<feature type="domain" description="Pop1 N-terminal" evidence="1">
    <location>
        <begin position="278"/>
        <end position="351"/>
    </location>
</feature>
<dbReference type="AlphaFoldDB" id="A0A158PIW3"/>
<dbReference type="SUPFAM" id="SSF50249">
    <property type="entry name" value="Nucleic acid-binding proteins"/>
    <property type="match status" value="1"/>
</dbReference>
<name>A0A158PIW3_ANGCS</name>
<evidence type="ECO:0000313" key="4">
    <source>
        <dbReference type="WBParaSite" id="ACOC_0000803601-mRNA-1"/>
    </source>
</evidence>
<dbReference type="PANTHER" id="PTHR22731">
    <property type="entry name" value="RIBONUCLEASES P/MRP PROTEIN SUBUNIT POP1"/>
    <property type="match status" value="1"/>
</dbReference>
<protein>
    <submittedName>
        <fullName evidence="4">POP1 domain-containing protein</fullName>
    </submittedName>
</protein>
<reference evidence="4" key="1">
    <citation type="submission" date="2016-04" db="UniProtKB">
        <authorList>
            <consortium name="WormBaseParasite"/>
        </authorList>
    </citation>
    <scope>IDENTIFICATION</scope>
</reference>
<dbReference type="WBParaSite" id="ACOC_0000803601-mRNA-1">
    <property type="protein sequence ID" value="ACOC_0000803601-mRNA-1"/>
    <property type="gene ID" value="ACOC_0000803601"/>
</dbReference>
<dbReference type="EMBL" id="UYYA01004107">
    <property type="protein sequence ID" value="VDM59622.1"/>
    <property type="molecule type" value="Genomic_DNA"/>
</dbReference>
<organism evidence="4">
    <name type="scientific">Angiostrongylus costaricensis</name>
    <name type="common">Nematode worm</name>
    <dbReference type="NCBI Taxonomy" id="334426"/>
    <lineage>
        <taxon>Eukaryota</taxon>
        <taxon>Metazoa</taxon>
        <taxon>Ecdysozoa</taxon>
        <taxon>Nematoda</taxon>
        <taxon>Chromadorea</taxon>
        <taxon>Rhabditida</taxon>
        <taxon>Rhabditina</taxon>
        <taxon>Rhabditomorpha</taxon>
        <taxon>Strongyloidea</taxon>
        <taxon>Metastrongylidae</taxon>
        <taxon>Angiostrongylus</taxon>
    </lineage>
</organism>
<accession>A0A158PIW3</accession>
<proteinExistence type="predicted"/>
<keyword evidence="3" id="KW-1185">Reference proteome</keyword>